<dbReference type="RefSeq" id="XP_022318869.1">
    <property type="nucleotide sequence ID" value="XM_022463161.1"/>
</dbReference>
<keyword evidence="1" id="KW-0732">Signal</keyword>
<organism evidence="2 3">
    <name type="scientific">Crassostrea virginica</name>
    <name type="common">Eastern oyster</name>
    <dbReference type="NCBI Taxonomy" id="6565"/>
    <lineage>
        <taxon>Eukaryota</taxon>
        <taxon>Metazoa</taxon>
        <taxon>Spiralia</taxon>
        <taxon>Lophotrochozoa</taxon>
        <taxon>Mollusca</taxon>
        <taxon>Bivalvia</taxon>
        <taxon>Autobranchia</taxon>
        <taxon>Pteriomorphia</taxon>
        <taxon>Ostreida</taxon>
        <taxon>Ostreoidea</taxon>
        <taxon>Ostreidae</taxon>
        <taxon>Crassostrea</taxon>
    </lineage>
</organism>
<protein>
    <submittedName>
        <fullName evidence="3">Uncharacterized protein LOC111121744 isoform X1</fullName>
    </submittedName>
</protein>
<reference evidence="3" key="1">
    <citation type="submission" date="2025-08" db="UniProtKB">
        <authorList>
            <consortium name="RefSeq"/>
        </authorList>
    </citation>
    <scope>IDENTIFICATION</scope>
    <source>
        <tissue evidence="3">Whole sample</tissue>
    </source>
</reference>
<evidence type="ECO:0000313" key="3">
    <source>
        <dbReference type="RefSeq" id="XP_022318869.1"/>
    </source>
</evidence>
<gene>
    <name evidence="3" type="primary">LOC111121744</name>
</gene>
<evidence type="ECO:0000256" key="1">
    <source>
        <dbReference type="SAM" id="SignalP"/>
    </source>
</evidence>
<feature type="signal peptide" evidence="1">
    <location>
        <begin position="1"/>
        <end position="19"/>
    </location>
</feature>
<dbReference type="GeneID" id="111121744"/>
<dbReference type="KEGG" id="cvn:111121744"/>
<dbReference type="Proteomes" id="UP000694844">
    <property type="component" value="Chromosome 2"/>
</dbReference>
<proteinExistence type="predicted"/>
<evidence type="ECO:0000313" key="2">
    <source>
        <dbReference type="Proteomes" id="UP000694844"/>
    </source>
</evidence>
<sequence>MTGLLTILLCIFWALVTSAATILTSNDTMSWWNTVEFCAKEKKILRKERPELKDDVSERFWTRIYEKEHFVYLIGCFKPSQINTSTPTNMTIAECLTCLNHHPFMFAKYMNAENHWCSCVHDTLPDPPDGCDLSEHVFVFGANDGYQKRKHGVQLKCINNKPILIQKESHKKRNLFCNNTVIPGKFTWQKAKERCKKASGTLGKLKFDDFCKTTDIKAWFGFGTVTSKEEHIKHSELLVTKETKPTSVNVLTTRHVSQGTTITSDPITNQSTHDFATGDVYSAIKTNSSTMATILTSKDTMSWRDAVEFCAKEKKILRKGRPDLNEDVSERFWTRIYKKEHFVYLIGCFKPSQIKTSTPTNMTDEECLTCLNHHPFMFAKYMKAEENWCSCVYGTLPDPTNQCELSEHVFVFGANDGYQKRRYGVHLTCIHNKPTLIQKESHKKRNLFCNNKVIPGEFTWQNAIERCKKASGMLGNLNFDDFCKRNNTKAWFGFGTIISEEEYMKHSDLLEPKRCQSCTRLCQFENCSEHRKPNCESEKFEQTEGHMTSTYTSSSSEAPGELEANTKSLAISARLFSSLPILPVCFKD</sequence>
<name>A0A8B8CUG8_CRAVI</name>
<feature type="chain" id="PRO_5034355889" evidence="1">
    <location>
        <begin position="20"/>
        <end position="588"/>
    </location>
</feature>
<accession>A0A8B8CUG8</accession>
<keyword evidence="2" id="KW-1185">Reference proteome</keyword>
<dbReference type="AlphaFoldDB" id="A0A8B8CUG8"/>